<sequence length="225" mass="25191">MPKGKAGCFLSALGTFGDSIEAVVSYVDDNTGNVISRQWNSLDKSTQARLLGAGKVATVALPASAVSKFKTAINKPSNLPHIQKIANQITHRQNLINGLREQINAPGFKAKNLRLTLNGKEHYPIPDVSKGAAVYRGIPDKDIFQFYRDLAGLPKMQNPIEEIRDGKKIGIYHTYEDNYGNQFTLRSYSSSKEATKARWTIELNARKAEQDHKLIERKKFEIKFQ</sequence>
<name>A0A4R2NBY6_9PAST</name>
<keyword evidence="2" id="KW-1185">Reference proteome</keyword>
<dbReference type="EMBL" id="SLXJ01000002">
    <property type="protein sequence ID" value="TCP18554.1"/>
    <property type="molecule type" value="Genomic_DNA"/>
</dbReference>
<dbReference type="AlphaFoldDB" id="A0A4R2NBY6"/>
<gene>
    <name evidence="1" type="ORF">EV693_102234</name>
</gene>
<proteinExistence type="predicted"/>
<protein>
    <submittedName>
        <fullName evidence="1">Uncharacterized protein</fullName>
    </submittedName>
</protein>
<dbReference type="OrthoDB" id="6637524at2"/>
<reference evidence="1 2" key="1">
    <citation type="submission" date="2019-03" db="EMBL/GenBank/DDBJ databases">
        <title>Genomic Encyclopedia of Type Strains, Phase IV (KMG-IV): sequencing the most valuable type-strain genomes for metagenomic binning, comparative biology and taxonomic classification.</title>
        <authorList>
            <person name="Goeker M."/>
        </authorList>
    </citation>
    <scope>NUCLEOTIDE SEQUENCE [LARGE SCALE GENOMIC DNA]</scope>
    <source>
        <strain evidence="1 2">DSM 16380</strain>
    </source>
</reference>
<comment type="caution">
    <text evidence="1">The sequence shown here is derived from an EMBL/GenBank/DDBJ whole genome shotgun (WGS) entry which is preliminary data.</text>
</comment>
<accession>A0A4R2NBY6</accession>
<organism evidence="1 2">
    <name type="scientific">Nicoletella semolina</name>
    <dbReference type="NCBI Taxonomy" id="271160"/>
    <lineage>
        <taxon>Bacteria</taxon>
        <taxon>Pseudomonadati</taxon>
        <taxon>Pseudomonadota</taxon>
        <taxon>Gammaproteobacteria</taxon>
        <taxon>Pasteurellales</taxon>
        <taxon>Pasteurellaceae</taxon>
        <taxon>Nicoletella</taxon>
    </lineage>
</organism>
<dbReference type="Proteomes" id="UP000295537">
    <property type="component" value="Unassembled WGS sequence"/>
</dbReference>
<evidence type="ECO:0000313" key="2">
    <source>
        <dbReference type="Proteomes" id="UP000295537"/>
    </source>
</evidence>
<dbReference type="RefSeq" id="WP_132500796.1">
    <property type="nucleotide sequence ID" value="NZ_LVXA01000001.1"/>
</dbReference>
<evidence type="ECO:0000313" key="1">
    <source>
        <dbReference type="EMBL" id="TCP18554.1"/>
    </source>
</evidence>